<gene>
    <name evidence="2" type="primary">phaC</name>
</gene>
<reference evidence="2" key="2">
    <citation type="submission" date="2006-04" db="EMBL/GenBank/DDBJ databases">
        <authorList>
            <person name="Shenbagarathai R."/>
        </authorList>
    </citation>
    <scope>NUCLEOTIDE SEQUENCE</scope>
    <source>
        <strain evidence="2">LDC-5</strain>
    </source>
</reference>
<protein>
    <submittedName>
        <fullName evidence="2">Polyhydroxybutyrate synthase</fullName>
    </submittedName>
</protein>
<evidence type="ECO:0000313" key="2">
    <source>
        <dbReference type="EMBL" id="CAE52820.3"/>
    </source>
</evidence>
<dbReference type="AlphaFoldDB" id="Q70BW3"/>
<feature type="region of interest" description="Disordered" evidence="1">
    <location>
        <begin position="122"/>
        <end position="159"/>
    </location>
</feature>
<sequence>NKFYIFDLSPEKRPGALLPALAAADLHHQLAQPDQGPARMGPVHLHRCAERSRRRGAGDYRQQGPEHARRLLRWHHLYRTGGPLCRHWREQGQRPDPAGQRTGHHHGQPGCVVCRRADLGGRQAPLLSGGRARRQRNGQGVRLDAPQRPDLELLGKQLP</sequence>
<dbReference type="EMBL" id="AJ586810">
    <property type="protein sequence ID" value="CAE52820.3"/>
    <property type="molecule type" value="Genomic_DNA"/>
</dbReference>
<accession>Q70BW3</accession>
<feature type="non-terminal residue" evidence="2">
    <location>
        <position position="159"/>
    </location>
</feature>
<feature type="region of interest" description="Disordered" evidence="1">
    <location>
        <begin position="90"/>
        <end position="109"/>
    </location>
</feature>
<organism evidence="2">
    <name type="scientific">Pseudomonas sp. LDC-5 MNNG mutant</name>
    <dbReference type="NCBI Taxonomy" id="253249"/>
    <lineage>
        <taxon>Bacteria</taxon>
        <taxon>Pseudomonadati</taxon>
        <taxon>Pseudomonadota</taxon>
        <taxon>Gammaproteobacteria</taxon>
        <taxon>Pseudomonadales</taxon>
        <taxon>Pseudomonadaceae</taxon>
        <taxon>Pseudomonas</taxon>
    </lineage>
</organism>
<reference evidence="2" key="1">
    <citation type="journal article" date="2005" name="Indian J. Biotechnol.">
        <title>Analysis of PCR products for PHB production in indigenous Pseudomonassp. LDC-5.</title>
        <authorList>
            <person name="Sujatha K."/>
            <person name="Shenbagarathai R."/>
            <person name="Mahalakshmi A."/>
        </authorList>
    </citation>
    <scope>NUCLEOTIDE SEQUENCE</scope>
    <source>
        <strain evidence="2">LDC-5</strain>
    </source>
</reference>
<name>Q70BW3_9PSED</name>
<feature type="non-terminal residue" evidence="2">
    <location>
        <position position="1"/>
    </location>
</feature>
<evidence type="ECO:0000256" key="1">
    <source>
        <dbReference type="SAM" id="MobiDB-lite"/>
    </source>
</evidence>
<proteinExistence type="predicted"/>